<dbReference type="GO" id="GO:0016887">
    <property type="term" value="F:ATP hydrolysis activity"/>
    <property type="evidence" value="ECO:0007669"/>
    <property type="project" value="InterPro"/>
</dbReference>
<dbReference type="SUPFAM" id="SSF52540">
    <property type="entry name" value="P-loop containing nucleoside triphosphate hydrolases"/>
    <property type="match status" value="1"/>
</dbReference>
<dbReference type="AlphaFoldDB" id="X4YKW3"/>
<dbReference type="Gene3D" id="3.40.50.300">
    <property type="entry name" value="P-loop containing nucleotide triphosphate hydrolases"/>
    <property type="match status" value="1"/>
</dbReference>
<organism evidence="5">
    <name type="scientific">Staphylococcus aureus</name>
    <dbReference type="NCBI Taxonomy" id="1280"/>
    <lineage>
        <taxon>Bacteria</taxon>
        <taxon>Bacillati</taxon>
        <taxon>Bacillota</taxon>
        <taxon>Bacilli</taxon>
        <taxon>Bacillales</taxon>
        <taxon>Staphylococcaceae</taxon>
        <taxon>Staphylococcus</taxon>
    </lineage>
</organism>
<dbReference type="PANTHER" id="PTHR42939">
    <property type="entry name" value="ABC TRANSPORTER ATP-BINDING PROTEIN ALBC-RELATED"/>
    <property type="match status" value="1"/>
</dbReference>
<dbReference type="InterPro" id="IPR003439">
    <property type="entry name" value="ABC_transporter-like_ATP-bd"/>
</dbReference>
<feature type="domain" description="ABC transporter" evidence="4">
    <location>
        <begin position="21"/>
        <end position="161"/>
    </location>
</feature>
<accession>X4YKW3</accession>
<proteinExistence type="predicted"/>
<reference evidence="5" key="1">
    <citation type="journal article" date="2014" name="Microbiology (Mosc.)">
        <title>The gene cluster of aureocyclicin 4185: the first cyclic bacteriocin of Staphylococcus aureus.</title>
        <authorList>
            <person name="Potter A."/>
            <person name="Ceotto H."/>
            <person name="Coelho M.L."/>
            <person name="Guimaraes A.J."/>
            <person name="Bastos Mdo C."/>
        </authorList>
    </citation>
    <scope>NUCLEOTIDE SEQUENCE</scope>
    <source>
        <strain evidence="5">4185</strain>
        <plasmid evidence="5">pRJ101</plasmid>
    </source>
</reference>
<evidence type="ECO:0000256" key="3">
    <source>
        <dbReference type="ARBA" id="ARBA00022840"/>
    </source>
</evidence>
<dbReference type="PANTHER" id="PTHR42939:SF1">
    <property type="entry name" value="ABC TRANSPORTER ATP-BINDING PROTEIN ALBC-RELATED"/>
    <property type="match status" value="1"/>
</dbReference>
<dbReference type="GO" id="GO:0005524">
    <property type="term" value="F:ATP binding"/>
    <property type="evidence" value="ECO:0007669"/>
    <property type="project" value="UniProtKB-KW"/>
</dbReference>
<name>X4YKW3_STAAU</name>
<sequence>MVNLSIQMKNIGYIKSPSIFNSLQMNLSYNGIYKIIGDNGTGKSTLFKVLNGELDWIKNKKIKIVLNGKKISPFKNRDIVFIKDDFEGYLYLKPIEYIIYITKLYKVNINWEYIDFLFKDLGLNQYSHYLIKNLSQGNKQKLAFICSVILNRPLILFDEAFEHIDLKTIEYIKKNMRSFFENNIILFTSHTQVIDDLADTKINLNTISN</sequence>
<dbReference type="EMBL" id="KF836421">
    <property type="protein sequence ID" value="AHV78697.1"/>
    <property type="molecule type" value="Genomic_DNA"/>
</dbReference>
<keyword evidence="5" id="KW-0614">Plasmid</keyword>
<dbReference type="InterPro" id="IPR051782">
    <property type="entry name" value="ABC_Transporter_VariousFunc"/>
</dbReference>
<evidence type="ECO:0000256" key="2">
    <source>
        <dbReference type="ARBA" id="ARBA00022741"/>
    </source>
</evidence>
<evidence type="ECO:0000259" key="4">
    <source>
        <dbReference type="Pfam" id="PF00005"/>
    </source>
</evidence>
<evidence type="ECO:0000313" key="5">
    <source>
        <dbReference type="EMBL" id="AHV78697.1"/>
    </source>
</evidence>
<dbReference type="Pfam" id="PF00005">
    <property type="entry name" value="ABC_tran"/>
    <property type="match status" value="1"/>
</dbReference>
<keyword evidence="2" id="KW-0547">Nucleotide-binding</keyword>
<protein>
    <submittedName>
        <fullName evidence="5">AclT</fullName>
    </submittedName>
</protein>
<keyword evidence="3" id="KW-0067">ATP-binding</keyword>
<evidence type="ECO:0000256" key="1">
    <source>
        <dbReference type="ARBA" id="ARBA00022448"/>
    </source>
</evidence>
<gene>
    <name evidence="5" type="primary">aclT</name>
</gene>
<keyword evidence="1" id="KW-0813">Transport</keyword>
<dbReference type="InterPro" id="IPR027417">
    <property type="entry name" value="P-loop_NTPase"/>
</dbReference>
<dbReference type="InterPro" id="IPR017871">
    <property type="entry name" value="ABC_transporter-like_CS"/>
</dbReference>
<geneLocation type="plasmid" evidence="5">
    <name>pRJ101</name>
</geneLocation>
<dbReference type="RefSeq" id="WP_032495775.1">
    <property type="nucleotide sequence ID" value="NZ_NWUN01000021.1"/>
</dbReference>
<dbReference type="PROSITE" id="PS00211">
    <property type="entry name" value="ABC_TRANSPORTER_1"/>
    <property type="match status" value="1"/>
</dbReference>